<keyword evidence="3" id="KW-1185">Reference proteome</keyword>
<evidence type="ECO:0000313" key="2">
    <source>
        <dbReference type="EMBL" id="GJD41043.1"/>
    </source>
</evidence>
<evidence type="ECO:0000313" key="1">
    <source>
        <dbReference type="EMBL" id="CAA2136327.1"/>
    </source>
</evidence>
<reference evidence="2" key="3">
    <citation type="submission" date="2021-08" db="EMBL/GenBank/DDBJ databases">
        <authorList>
            <person name="Tani A."/>
            <person name="Ola A."/>
            <person name="Ogura Y."/>
            <person name="Katsura K."/>
            <person name="Hayashi T."/>
        </authorList>
    </citation>
    <scope>NUCLEOTIDE SEQUENCE</scope>
    <source>
        <strain evidence="2">DSM 21893</strain>
    </source>
</reference>
<reference evidence="2" key="1">
    <citation type="journal article" date="2016" name="Front. Microbiol.">
        <title>Genome Sequence of the Piezophilic, Mesophilic Sulfate-Reducing Bacterium Desulfovibrio indicus J2T.</title>
        <authorList>
            <person name="Cao J."/>
            <person name="Maignien L."/>
            <person name="Shao Z."/>
            <person name="Alain K."/>
            <person name="Jebbar M."/>
        </authorList>
    </citation>
    <scope>NUCLEOTIDE SEQUENCE</scope>
    <source>
        <strain evidence="2">DSM 21893</strain>
    </source>
</reference>
<geneLocation type="plasmid" evidence="1">
    <name>1</name>
</geneLocation>
<dbReference type="AlphaFoldDB" id="A0A679JC86"/>
<gene>
    <name evidence="1" type="ORF">MBLL_00046</name>
    <name evidence="2" type="ORF">OICFNHDK_3521</name>
</gene>
<dbReference type="EMBL" id="LR743510">
    <property type="protein sequence ID" value="CAA2136327.1"/>
    <property type="molecule type" value="Genomic_DNA"/>
</dbReference>
<organism evidence="1">
    <name type="scientific">Methylobacterium bullatum</name>
    <dbReference type="NCBI Taxonomy" id="570505"/>
    <lineage>
        <taxon>Bacteria</taxon>
        <taxon>Pseudomonadati</taxon>
        <taxon>Pseudomonadota</taxon>
        <taxon>Alphaproteobacteria</taxon>
        <taxon>Hyphomicrobiales</taxon>
        <taxon>Methylobacteriaceae</taxon>
        <taxon>Methylobacterium</taxon>
    </lineage>
</organism>
<reference evidence="1" key="2">
    <citation type="submission" date="2019-12" db="EMBL/GenBank/DDBJ databases">
        <authorList>
            <person name="Cremers G."/>
        </authorList>
    </citation>
    <scope>NUCLEOTIDE SEQUENCE</scope>
    <source>
        <strain evidence="1">Mbul2</strain>
        <plasmid evidence="1">1</plasmid>
    </source>
</reference>
<sequence>MPGRARVMWGFIRNGRTSGVLTVKLRRNAAHNRFEGIQP</sequence>
<dbReference type="Proteomes" id="UP001055307">
    <property type="component" value="Unassembled WGS sequence"/>
</dbReference>
<name>A0A679JC86_9HYPH</name>
<evidence type="ECO:0000313" key="3">
    <source>
        <dbReference type="Proteomes" id="UP001055307"/>
    </source>
</evidence>
<proteinExistence type="predicted"/>
<protein>
    <submittedName>
        <fullName evidence="1">Uncharacterized protein</fullName>
    </submittedName>
</protein>
<dbReference type="EMBL" id="BPQF01000018">
    <property type="protein sequence ID" value="GJD41043.1"/>
    <property type="molecule type" value="Genomic_DNA"/>
</dbReference>
<keyword evidence="1" id="KW-0614">Plasmid</keyword>
<accession>A0A679JC86</accession>